<dbReference type="OrthoDB" id="3153758at2759"/>
<protein>
    <submittedName>
        <fullName evidence="3">Uncharacterized protein</fullName>
    </submittedName>
</protein>
<keyword evidence="2" id="KW-0472">Membrane</keyword>
<evidence type="ECO:0000313" key="4">
    <source>
        <dbReference type="Proteomes" id="UP000772434"/>
    </source>
</evidence>
<keyword evidence="4" id="KW-1185">Reference proteome</keyword>
<name>A0A9P5U9X3_9AGAR</name>
<feature type="region of interest" description="Disordered" evidence="1">
    <location>
        <begin position="43"/>
        <end position="62"/>
    </location>
</feature>
<feature type="compositionally biased region" description="Polar residues" evidence="1">
    <location>
        <begin position="1"/>
        <end position="11"/>
    </location>
</feature>
<feature type="compositionally biased region" description="Polar residues" evidence="1">
    <location>
        <begin position="53"/>
        <end position="62"/>
    </location>
</feature>
<organism evidence="3 4">
    <name type="scientific">Rhodocollybia butyracea</name>
    <dbReference type="NCBI Taxonomy" id="206335"/>
    <lineage>
        <taxon>Eukaryota</taxon>
        <taxon>Fungi</taxon>
        <taxon>Dikarya</taxon>
        <taxon>Basidiomycota</taxon>
        <taxon>Agaricomycotina</taxon>
        <taxon>Agaricomycetes</taxon>
        <taxon>Agaricomycetidae</taxon>
        <taxon>Agaricales</taxon>
        <taxon>Marasmiineae</taxon>
        <taxon>Omphalotaceae</taxon>
        <taxon>Rhodocollybia</taxon>
    </lineage>
</organism>
<accession>A0A9P5U9X3</accession>
<keyword evidence="2" id="KW-1133">Transmembrane helix</keyword>
<gene>
    <name evidence="3" type="ORF">BDP27DRAFT_519571</name>
</gene>
<evidence type="ECO:0000256" key="1">
    <source>
        <dbReference type="SAM" id="MobiDB-lite"/>
    </source>
</evidence>
<dbReference type="Proteomes" id="UP000772434">
    <property type="component" value="Unassembled WGS sequence"/>
</dbReference>
<evidence type="ECO:0000256" key="2">
    <source>
        <dbReference type="SAM" id="Phobius"/>
    </source>
</evidence>
<comment type="caution">
    <text evidence="3">The sequence shown here is derived from an EMBL/GenBank/DDBJ whole genome shotgun (WGS) entry which is preliminary data.</text>
</comment>
<dbReference type="AlphaFoldDB" id="A0A9P5U9X3"/>
<feature type="transmembrane region" description="Helical" evidence="2">
    <location>
        <begin position="67"/>
        <end position="88"/>
    </location>
</feature>
<sequence length="361" mass="40161">MSRSSTPTNNYPDADFSNPPPSYSTSSASAPYSYHVFDVPDSGEANERDPLLSNEQSRSTMGDNRSWANLVLIVLAIIIIPRCIPLLFPKSTLTSYWKNILPEETCDAVGARAYTATLASVLNDWDKIEACKMTEVIVHGLTVRKPPICSMSTLDGKTIVQGRWTVDFNESDCFPLWSSINPETCSSYGMRSYHANLGYVPPGLDALASCRDTPVIIHNQSVLPYQCELVRKHDKTSGQVNLVAKGHWIVEESSCTPKWVSVKADSQCSAYDRKRYTAVLEGIPRELDPLETCYDAPLQLFNLSSKPVSCDWDKEGRATGIWYFGLPECRPVLKDIHDNGCFETGFKVYCGIDMLMVVTVL</sequence>
<proteinExistence type="predicted"/>
<evidence type="ECO:0000313" key="3">
    <source>
        <dbReference type="EMBL" id="KAF9071476.1"/>
    </source>
</evidence>
<keyword evidence="2" id="KW-0812">Transmembrane</keyword>
<dbReference type="EMBL" id="JADNRY010000032">
    <property type="protein sequence ID" value="KAF9071476.1"/>
    <property type="molecule type" value="Genomic_DNA"/>
</dbReference>
<feature type="region of interest" description="Disordered" evidence="1">
    <location>
        <begin position="1"/>
        <end position="29"/>
    </location>
</feature>
<reference evidence="3" key="1">
    <citation type="submission" date="2020-11" db="EMBL/GenBank/DDBJ databases">
        <authorList>
            <consortium name="DOE Joint Genome Institute"/>
            <person name="Ahrendt S."/>
            <person name="Riley R."/>
            <person name="Andreopoulos W."/>
            <person name="Labutti K."/>
            <person name="Pangilinan J."/>
            <person name="Ruiz-Duenas F.J."/>
            <person name="Barrasa J.M."/>
            <person name="Sanchez-Garcia M."/>
            <person name="Camarero S."/>
            <person name="Miyauchi S."/>
            <person name="Serrano A."/>
            <person name="Linde D."/>
            <person name="Babiker R."/>
            <person name="Drula E."/>
            <person name="Ayuso-Fernandez I."/>
            <person name="Pacheco R."/>
            <person name="Padilla G."/>
            <person name="Ferreira P."/>
            <person name="Barriuso J."/>
            <person name="Kellner H."/>
            <person name="Castanera R."/>
            <person name="Alfaro M."/>
            <person name="Ramirez L."/>
            <person name="Pisabarro A.G."/>
            <person name="Kuo A."/>
            <person name="Tritt A."/>
            <person name="Lipzen A."/>
            <person name="He G."/>
            <person name="Yan M."/>
            <person name="Ng V."/>
            <person name="Cullen D."/>
            <person name="Martin F."/>
            <person name="Rosso M.-N."/>
            <person name="Henrissat B."/>
            <person name="Hibbett D."/>
            <person name="Martinez A.T."/>
            <person name="Grigoriev I.V."/>
        </authorList>
    </citation>
    <scope>NUCLEOTIDE SEQUENCE</scope>
    <source>
        <strain evidence="3">AH 40177</strain>
    </source>
</reference>